<name>A0ACB8FG46_9SAUR</name>
<gene>
    <name evidence="1" type="ORF">K3G42_013079</name>
</gene>
<organism evidence="1 2">
    <name type="scientific">Sphaerodactylus townsendi</name>
    <dbReference type="NCBI Taxonomy" id="933632"/>
    <lineage>
        <taxon>Eukaryota</taxon>
        <taxon>Metazoa</taxon>
        <taxon>Chordata</taxon>
        <taxon>Craniata</taxon>
        <taxon>Vertebrata</taxon>
        <taxon>Euteleostomi</taxon>
        <taxon>Lepidosauria</taxon>
        <taxon>Squamata</taxon>
        <taxon>Bifurcata</taxon>
        <taxon>Gekkota</taxon>
        <taxon>Sphaerodactylidae</taxon>
        <taxon>Sphaerodactylus</taxon>
    </lineage>
</organism>
<sequence>MAVWSGSDANAGGSARPSLTSVSSGELQSLRTCNCELAVVPLRQLLLLQPDSFQLKGDTVAVLNPPSRRPRGGFTVISDGSLVVDGQRLCRLTGYFKRAGASPRHHRTSFTLRILPVAQLGKGTEVPSSGNTDGNGSKHLRPDYLALKRVWLLAARKHLVKRLLAILGQSCEMSEPWRNG</sequence>
<proteinExistence type="predicted"/>
<protein>
    <submittedName>
        <fullName evidence="1">Uncharacterized protein</fullName>
    </submittedName>
</protein>
<dbReference type="EMBL" id="CM037617">
    <property type="protein sequence ID" value="KAH8004515.1"/>
    <property type="molecule type" value="Genomic_DNA"/>
</dbReference>
<evidence type="ECO:0000313" key="1">
    <source>
        <dbReference type="EMBL" id="KAH8004515.1"/>
    </source>
</evidence>
<keyword evidence="2" id="KW-1185">Reference proteome</keyword>
<accession>A0ACB8FG46</accession>
<evidence type="ECO:0000313" key="2">
    <source>
        <dbReference type="Proteomes" id="UP000827872"/>
    </source>
</evidence>
<reference evidence="1" key="1">
    <citation type="submission" date="2021-08" db="EMBL/GenBank/DDBJ databases">
        <title>The first chromosome-level gecko genome reveals the dynamic sex chromosomes of Neotropical dwarf geckos (Sphaerodactylidae: Sphaerodactylus).</title>
        <authorList>
            <person name="Pinto B.J."/>
            <person name="Keating S.E."/>
            <person name="Gamble T."/>
        </authorList>
    </citation>
    <scope>NUCLEOTIDE SEQUENCE</scope>
    <source>
        <strain evidence="1">TG3544</strain>
    </source>
</reference>
<comment type="caution">
    <text evidence="1">The sequence shown here is derived from an EMBL/GenBank/DDBJ whole genome shotgun (WGS) entry which is preliminary data.</text>
</comment>
<dbReference type="Proteomes" id="UP000827872">
    <property type="component" value="Linkage Group LG04"/>
</dbReference>